<name>A0A2Z7BYE3_9LAMI</name>
<gene>
    <name evidence="1" type="ORF">F511_04629</name>
</gene>
<protein>
    <submittedName>
        <fullName evidence="1">Uncharacterized protein</fullName>
    </submittedName>
</protein>
<organism evidence="1 2">
    <name type="scientific">Dorcoceras hygrometricum</name>
    <dbReference type="NCBI Taxonomy" id="472368"/>
    <lineage>
        <taxon>Eukaryota</taxon>
        <taxon>Viridiplantae</taxon>
        <taxon>Streptophyta</taxon>
        <taxon>Embryophyta</taxon>
        <taxon>Tracheophyta</taxon>
        <taxon>Spermatophyta</taxon>
        <taxon>Magnoliopsida</taxon>
        <taxon>eudicotyledons</taxon>
        <taxon>Gunneridae</taxon>
        <taxon>Pentapetalae</taxon>
        <taxon>asterids</taxon>
        <taxon>lamiids</taxon>
        <taxon>Lamiales</taxon>
        <taxon>Gesneriaceae</taxon>
        <taxon>Didymocarpoideae</taxon>
        <taxon>Trichosporeae</taxon>
        <taxon>Loxocarpinae</taxon>
        <taxon>Dorcoceras</taxon>
    </lineage>
</organism>
<reference evidence="1 2" key="1">
    <citation type="journal article" date="2015" name="Proc. Natl. Acad. Sci. U.S.A.">
        <title>The resurrection genome of Boea hygrometrica: A blueprint for survival of dehydration.</title>
        <authorList>
            <person name="Xiao L."/>
            <person name="Yang G."/>
            <person name="Zhang L."/>
            <person name="Yang X."/>
            <person name="Zhao S."/>
            <person name="Ji Z."/>
            <person name="Zhou Q."/>
            <person name="Hu M."/>
            <person name="Wang Y."/>
            <person name="Chen M."/>
            <person name="Xu Y."/>
            <person name="Jin H."/>
            <person name="Xiao X."/>
            <person name="Hu G."/>
            <person name="Bao F."/>
            <person name="Hu Y."/>
            <person name="Wan P."/>
            <person name="Li L."/>
            <person name="Deng X."/>
            <person name="Kuang T."/>
            <person name="Xiang C."/>
            <person name="Zhu J.K."/>
            <person name="Oliver M.J."/>
            <person name="He Y."/>
        </authorList>
    </citation>
    <scope>NUCLEOTIDE SEQUENCE [LARGE SCALE GENOMIC DNA]</scope>
    <source>
        <strain evidence="2">cv. XS01</strain>
    </source>
</reference>
<evidence type="ECO:0000313" key="1">
    <source>
        <dbReference type="EMBL" id="KZV37210.1"/>
    </source>
</evidence>
<sequence>MQRRKNQTGNCINYQTQQQNDINQTLSIQRDCCWTSLPPLATSDFSFSSDWLMYCTTSGAKSGTEKSFASVVWYNFFSSQRLAHFIHCVCTIAASGSPVRLEFLVLQHNVWFNSLSTLV</sequence>
<proteinExistence type="predicted"/>
<keyword evidence="2" id="KW-1185">Reference proteome</keyword>
<dbReference type="AlphaFoldDB" id="A0A2Z7BYE3"/>
<dbReference type="Proteomes" id="UP000250235">
    <property type="component" value="Unassembled WGS sequence"/>
</dbReference>
<accession>A0A2Z7BYE3</accession>
<dbReference type="EMBL" id="KV003151">
    <property type="protein sequence ID" value="KZV37210.1"/>
    <property type="molecule type" value="Genomic_DNA"/>
</dbReference>
<evidence type="ECO:0000313" key="2">
    <source>
        <dbReference type="Proteomes" id="UP000250235"/>
    </source>
</evidence>